<feature type="transmembrane region" description="Helical" evidence="6">
    <location>
        <begin position="7"/>
        <end position="31"/>
    </location>
</feature>
<keyword evidence="4 6" id="KW-1133">Transmembrane helix</keyword>
<proteinExistence type="inferred from homology"/>
<keyword evidence="9" id="KW-1185">Reference proteome</keyword>
<feature type="transmembrane region" description="Helical" evidence="6">
    <location>
        <begin position="102"/>
        <end position="119"/>
    </location>
</feature>
<dbReference type="GO" id="GO:0005886">
    <property type="term" value="C:plasma membrane"/>
    <property type="evidence" value="ECO:0007669"/>
    <property type="project" value="TreeGrafter"/>
</dbReference>
<dbReference type="GeneID" id="96894598"/>
<feature type="transmembrane region" description="Helical" evidence="6">
    <location>
        <begin position="76"/>
        <end position="96"/>
    </location>
</feature>
<dbReference type="RefSeq" id="WP_154406753.1">
    <property type="nucleotide sequence ID" value="NZ_VUNR01000009.1"/>
</dbReference>
<evidence type="ECO:0000313" key="9">
    <source>
        <dbReference type="Proteomes" id="UP000433181"/>
    </source>
</evidence>
<dbReference type="PANTHER" id="PTHR38459:SF1">
    <property type="entry name" value="PROPHAGE BACTOPRENOL-LINKED GLUCOSE TRANSLOCASE HOMOLOG"/>
    <property type="match status" value="1"/>
</dbReference>
<comment type="caution">
    <text evidence="8">The sequence shown here is derived from an EMBL/GenBank/DDBJ whole genome shotgun (WGS) entry which is preliminary data.</text>
</comment>
<keyword evidence="5 6" id="KW-0472">Membrane</keyword>
<dbReference type="InterPro" id="IPR051401">
    <property type="entry name" value="GtrA_CellWall_Glycosyl"/>
</dbReference>
<dbReference type="AlphaFoldDB" id="A0A6I2UG14"/>
<evidence type="ECO:0000256" key="1">
    <source>
        <dbReference type="ARBA" id="ARBA00004141"/>
    </source>
</evidence>
<comment type="subcellular location">
    <subcellularLocation>
        <location evidence="1">Membrane</location>
        <topology evidence="1">Multi-pass membrane protein</topology>
    </subcellularLocation>
</comment>
<dbReference type="Pfam" id="PF04138">
    <property type="entry name" value="GtrA_DPMS_TM"/>
    <property type="match status" value="1"/>
</dbReference>
<evidence type="ECO:0000256" key="3">
    <source>
        <dbReference type="ARBA" id="ARBA00022692"/>
    </source>
</evidence>
<organism evidence="8 9">
    <name type="scientific">Anaerovibrio slackiae</name>
    <dbReference type="NCBI Taxonomy" id="2652309"/>
    <lineage>
        <taxon>Bacteria</taxon>
        <taxon>Bacillati</taxon>
        <taxon>Bacillota</taxon>
        <taxon>Negativicutes</taxon>
        <taxon>Selenomonadales</taxon>
        <taxon>Selenomonadaceae</taxon>
        <taxon>Anaerovibrio</taxon>
    </lineage>
</organism>
<evidence type="ECO:0000256" key="4">
    <source>
        <dbReference type="ARBA" id="ARBA00022989"/>
    </source>
</evidence>
<feature type="domain" description="GtrA/DPMS transmembrane" evidence="7">
    <location>
        <begin position="12"/>
        <end position="125"/>
    </location>
</feature>
<evidence type="ECO:0000259" key="7">
    <source>
        <dbReference type="Pfam" id="PF04138"/>
    </source>
</evidence>
<dbReference type="InterPro" id="IPR007267">
    <property type="entry name" value="GtrA_DPMS_TM"/>
</dbReference>
<evidence type="ECO:0000256" key="6">
    <source>
        <dbReference type="SAM" id="Phobius"/>
    </source>
</evidence>
<dbReference type="PANTHER" id="PTHR38459">
    <property type="entry name" value="PROPHAGE BACTOPRENOL-LINKED GLUCOSE TRANSLOCASE HOMOLOG"/>
    <property type="match status" value="1"/>
</dbReference>
<name>A0A6I2UG14_9FIRM</name>
<sequence>MRLSESWLQFIKFGIVGVANTGIGLGSYYLMLWLGCHYLIANVGSWVISVFNAFYWNNKYVFKSNAIWWRALIKTYISYGASFVSGTVLLYILVEWCGISEMLAPICTLLLTIPMNFLLNKFWTFKSRL</sequence>
<dbReference type="GO" id="GO:0000271">
    <property type="term" value="P:polysaccharide biosynthetic process"/>
    <property type="evidence" value="ECO:0007669"/>
    <property type="project" value="InterPro"/>
</dbReference>
<gene>
    <name evidence="8" type="ORF">FYJ84_06280</name>
</gene>
<keyword evidence="3 6" id="KW-0812">Transmembrane</keyword>
<dbReference type="EMBL" id="VUNR01000009">
    <property type="protein sequence ID" value="MSU08589.1"/>
    <property type="molecule type" value="Genomic_DNA"/>
</dbReference>
<dbReference type="Proteomes" id="UP000433181">
    <property type="component" value="Unassembled WGS sequence"/>
</dbReference>
<feature type="transmembrane region" description="Helical" evidence="6">
    <location>
        <begin position="37"/>
        <end position="55"/>
    </location>
</feature>
<evidence type="ECO:0000256" key="2">
    <source>
        <dbReference type="ARBA" id="ARBA00009399"/>
    </source>
</evidence>
<reference evidence="8 9" key="1">
    <citation type="submission" date="2019-08" db="EMBL/GenBank/DDBJ databases">
        <title>In-depth cultivation of the pig gut microbiome towards novel bacterial diversity and tailored functional studies.</title>
        <authorList>
            <person name="Wylensek D."/>
            <person name="Hitch T.C.A."/>
            <person name="Clavel T."/>
        </authorList>
    </citation>
    <scope>NUCLEOTIDE SEQUENCE [LARGE SCALE GENOMIC DNA]</scope>
    <source>
        <strain evidence="8 9">WCA-693-APC-5D-A</strain>
    </source>
</reference>
<protein>
    <submittedName>
        <fullName evidence="8">GtrA family protein</fullName>
    </submittedName>
</protein>
<evidence type="ECO:0000313" key="8">
    <source>
        <dbReference type="EMBL" id="MSU08589.1"/>
    </source>
</evidence>
<evidence type="ECO:0000256" key="5">
    <source>
        <dbReference type="ARBA" id="ARBA00023136"/>
    </source>
</evidence>
<accession>A0A6I2UG14</accession>
<comment type="similarity">
    <text evidence="2">Belongs to the GtrA family.</text>
</comment>